<dbReference type="InterPro" id="IPR011324">
    <property type="entry name" value="Cytotoxic_necrot_fac-like_cat"/>
</dbReference>
<dbReference type="Proteomes" id="UP000244338">
    <property type="component" value="Unassembled WGS sequence"/>
</dbReference>
<proteinExistence type="inferred from homology"/>
<name>A0A2R6Y4W8_9BACL</name>
<dbReference type="AlphaFoldDB" id="A0A2R6Y4W8"/>
<keyword evidence="1 3" id="KW-0145">Chemotaxis</keyword>
<dbReference type="EC" id="3.5.1.44" evidence="3"/>
<gene>
    <name evidence="3" type="primary">cheD</name>
    <name evidence="4" type="ORF">BSOLF_0897</name>
</gene>
<dbReference type="Pfam" id="PF03975">
    <property type="entry name" value="CheD"/>
    <property type="match status" value="1"/>
</dbReference>
<sequence length="163" mass="17447">MDVMSDVIKVGIADLASARHPGRLRTAGLGSCVGVALYDRRKKIGGLAHIMLPDSRQARGPIKLAKYADTAIPELVRQMEALGALRHDVVAKLAGGAQMFEHVSSDALKIGERNVEAVRAVLHLIGIPIVAEAVGGRVGRTVELDLEDGMYYVRTAQSEAQKL</sequence>
<dbReference type="GO" id="GO:0006935">
    <property type="term" value="P:chemotaxis"/>
    <property type="evidence" value="ECO:0007669"/>
    <property type="project" value="UniProtKB-UniRule"/>
</dbReference>
<comment type="similarity">
    <text evidence="3">Belongs to the CheD family.</text>
</comment>
<dbReference type="InterPro" id="IPR005659">
    <property type="entry name" value="Chemorcpt_Glu_NH3ase_CheD"/>
</dbReference>
<evidence type="ECO:0000313" key="4">
    <source>
        <dbReference type="EMBL" id="PTQ57702.1"/>
    </source>
</evidence>
<dbReference type="CDD" id="cd16352">
    <property type="entry name" value="CheD"/>
    <property type="match status" value="1"/>
</dbReference>
<reference evidence="5" key="1">
    <citation type="journal article" date="2018" name="Sci. Rep.">
        <title>Lignite coal burning seam in the remote Altai Mountains harbors a hydrogen-driven thermophilic microbial community.</title>
        <authorList>
            <person name="Kadnikov V.V."/>
            <person name="Mardanov A.V."/>
            <person name="Ivasenko D.A."/>
            <person name="Antsiferov D.V."/>
            <person name="Beletsky A.V."/>
            <person name="Karnachuk O.V."/>
            <person name="Ravin N.V."/>
        </authorList>
    </citation>
    <scope>NUCLEOTIDE SEQUENCE [LARGE SCALE GENOMIC DNA]</scope>
</reference>
<organism evidence="4 5">
    <name type="scientific">Candidatus Carbonibacillus altaicus</name>
    <dbReference type="NCBI Taxonomy" id="2163959"/>
    <lineage>
        <taxon>Bacteria</taxon>
        <taxon>Bacillati</taxon>
        <taxon>Bacillota</taxon>
        <taxon>Bacilli</taxon>
        <taxon>Bacillales</taxon>
        <taxon>Candidatus Carbonibacillus</taxon>
    </lineage>
</organism>
<dbReference type="InterPro" id="IPR038592">
    <property type="entry name" value="CheD-like_sf"/>
</dbReference>
<accession>A0A2R6Y4W8</accession>
<dbReference type="SUPFAM" id="SSF64438">
    <property type="entry name" value="CNF1/YfiH-like putative cysteine hydrolases"/>
    <property type="match status" value="1"/>
</dbReference>
<evidence type="ECO:0000256" key="1">
    <source>
        <dbReference type="ARBA" id="ARBA00022500"/>
    </source>
</evidence>
<dbReference type="PANTHER" id="PTHR35147:SF1">
    <property type="entry name" value="CHEMORECEPTOR GLUTAMINE DEAMIDASE CHED-RELATED"/>
    <property type="match status" value="1"/>
</dbReference>
<dbReference type="Gene3D" id="3.30.1330.200">
    <property type="match status" value="1"/>
</dbReference>
<evidence type="ECO:0000256" key="2">
    <source>
        <dbReference type="ARBA" id="ARBA00022801"/>
    </source>
</evidence>
<comment type="catalytic activity">
    <reaction evidence="3">
        <text>L-glutaminyl-[protein] + H2O = L-glutamyl-[protein] + NH4(+)</text>
        <dbReference type="Rhea" id="RHEA:16441"/>
        <dbReference type="Rhea" id="RHEA-COMP:10207"/>
        <dbReference type="Rhea" id="RHEA-COMP:10208"/>
        <dbReference type="ChEBI" id="CHEBI:15377"/>
        <dbReference type="ChEBI" id="CHEBI:28938"/>
        <dbReference type="ChEBI" id="CHEBI:29973"/>
        <dbReference type="ChEBI" id="CHEBI:30011"/>
        <dbReference type="EC" id="3.5.1.44"/>
    </reaction>
</comment>
<keyword evidence="2 3" id="KW-0378">Hydrolase</keyword>
<dbReference type="PANTHER" id="PTHR35147">
    <property type="entry name" value="CHEMORECEPTOR GLUTAMINE DEAMIDASE CHED-RELATED"/>
    <property type="match status" value="1"/>
</dbReference>
<dbReference type="EMBL" id="PEBX01000003">
    <property type="protein sequence ID" value="PTQ57702.1"/>
    <property type="molecule type" value="Genomic_DNA"/>
</dbReference>
<protein>
    <recommendedName>
        <fullName evidence="3">Probable chemoreceptor glutamine deamidase CheD</fullName>
        <ecNumber evidence="3">3.5.1.44</ecNumber>
    </recommendedName>
</protein>
<comment type="function">
    <text evidence="3">Probably deamidates glutamine residues to glutamate on methyl-accepting chemotaxis receptors (MCPs), playing an important role in chemotaxis.</text>
</comment>
<comment type="caution">
    <text evidence="4">The sequence shown here is derived from an EMBL/GenBank/DDBJ whole genome shotgun (WGS) entry which is preliminary data.</text>
</comment>
<dbReference type="HAMAP" id="MF_01440">
    <property type="entry name" value="CheD"/>
    <property type="match status" value="1"/>
</dbReference>
<evidence type="ECO:0000313" key="5">
    <source>
        <dbReference type="Proteomes" id="UP000244338"/>
    </source>
</evidence>
<evidence type="ECO:0000256" key="3">
    <source>
        <dbReference type="HAMAP-Rule" id="MF_01440"/>
    </source>
</evidence>
<dbReference type="GO" id="GO:0050568">
    <property type="term" value="F:protein-glutamine glutaminase activity"/>
    <property type="evidence" value="ECO:0007669"/>
    <property type="project" value="UniProtKB-UniRule"/>
</dbReference>